<evidence type="ECO:0000256" key="1">
    <source>
        <dbReference type="SAM" id="MobiDB-lite"/>
    </source>
</evidence>
<name>A0A9W6YDK7_9STRA</name>
<organism evidence="2 3">
    <name type="scientific">Phytophthora fragariaefolia</name>
    <dbReference type="NCBI Taxonomy" id="1490495"/>
    <lineage>
        <taxon>Eukaryota</taxon>
        <taxon>Sar</taxon>
        <taxon>Stramenopiles</taxon>
        <taxon>Oomycota</taxon>
        <taxon>Peronosporomycetes</taxon>
        <taxon>Peronosporales</taxon>
        <taxon>Peronosporaceae</taxon>
        <taxon>Phytophthora</taxon>
    </lineage>
</organism>
<protein>
    <submittedName>
        <fullName evidence="2">Unnamed protein product</fullName>
    </submittedName>
</protein>
<feature type="region of interest" description="Disordered" evidence="1">
    <location>
        <begin position="64"/>
        <end position="88"/>
    </location>
</feature>
<accession>A0A9W6YDK7</accession>
<comment type="caution">
    <text evidence="2">The sequence shown here is derived from an EMBL/GenBank/DDBJ whole genome shotgun (WGS) entry which is preliminary data.</text>
</comment>
<feature type="compositionally biased region" description="Low complexity" evidence="1">
    <location>
        <begin position="66"/>
        <end position="80"/>
    </location>
</feature>
<dbReference type="Proteomes" id="UP001165121">
    <property type="component" value="Unassembled WGS sequence"/>
</dbReference>
<evidence type="ECO:0000313" key="3">
    <source>
        <dbReference type="Proteomes" id="UP001165121"/>
    </source>
</evidence>
<gene>
    <name evidence="2" type="ORF">Pfra01_002596400</name>
</gene>
<reference evidence="2" key="1">
    <citation type="submission" date="2023-04" db="EMBL/GenBank/DDBJ databases">
        <title>Phytophthora fragariaefolia NBRC 109709.</title>
        <authorList>
            <person name="Ichikawa N."/>
            <person name="Sato H."/>
            <person name="Tonouchi N."/>
        </authorList>
    </citation>
    <scope>NUCLEOTIDE SEQUENCE</scope>
    <source>
        <strain evidence="2">NBRC 109709</strain>
    </source>
</reference>
<proteinExistence type="predicted"/>
<feature type="compositionally biased region" description="Basic and acidic residues" evidence="1">
    <location>
        <begin position="1"/>
        <end position="21"/>
    </location>
</feature>
<evidence type="ECO:0000313" key="2">
    <source>
        <dbReference type="EMBL" id="GMF59880.1"/>
    </source>
</evidence>
<dbReference type="EMBL" id="BSXT01005144">
    <property type="protein sequence ID" value="GMF59880.1"/>
    <property type="molecule type" value="Genomic_DNA"/>
</dbReference>
<dbReference type="AlphaFoldDB" id="A0A9W6YDK7"/>
<sequence>MTDRQEAHKDYGTDQIKKGHDFQQIGGPGTLELSWLIHERVRTFRIQNGQFEMDYDTALPTDDSVATARSTQAAASSPRRGSSYCSPSRRLSHLWPMAAATGPWQRLGH</sequence>
<feature type="region of interest" description="Disordered" evidence="1">
    <location>
        <begin position="1"/>
        <end position="24"/>
    </location>
</feature>
<keyword evidence="3" id="KW-1185">Reference proteome</keyword>